<evidence type="ECO:0000256" key="2">
    <source>
        <dbReference type="ARBA" id="ARBA00004286"/>
    </source>
</evidence>
<evidence type="ECO:0000313" key="11">
    <source>
        <dbReference type="Proteomes" id="UP000708148"/>
    </source>
</evidence>
<dbReference type="GO" id="GO:0008168">
    <property type="term" value="F:methyltransferase activity"/>
    <property type="evidence" value="ECO:0007669"/>
    <property type="project" value="UniProtKB-KW"/>
</dbReference>
<feature type="compositionally biased region" description="Basic and acidic residues" evidence="8">
    <location>
        <begin position="415"/>
        <end position="429"/>
    </location>
</feature>
<feature type="region of interest" description="Disordered" evidence="8">
    <location>
        <begin position="413"/>
        <end position="452"/>
    </location>
</feature>
<dbReference type="Proteomes" id="UP000708148">
    <property type="component" value="Unassembled WGS sequence"/>
</dbReference>
<keyword evidence="5" id="KW-0808">Transferase</keyword>
<dbReference type="InterPro" id="IPR046341">
    <property type="entry name" value="SET_dom_sf"/>
</dbReference>
<keyword evidence="7" id="KW-0539">Nucleus</keyword>
<dbReference type="SUPFAM" id="SSF56112">
    <property type="entry name" value="Protein kinase-like (PK-like)"/>
    <property type="match status" value="1"/>
</dbReference>
<protein>
    <recommendedName>
        <fullName evidence="9">SET domain-containing protein</fullName>
    </recommendedName>
</protein>
<feature type="region of interest" description="Disordered" evidence="8">
    <location>
        <begin position="582"/>
        <end position="601"/>
    </location>
</feature>
<dbReference type="SMART" id="SM00317">
    <property type="entry name" value="SET"/>
    <property type="match status" value="1"/>
</dbReference>
<dbReference type="OrthoDB" id="5792673at2759"/>
<keyword evidence="11" id="KW-1185">Reference proteome</keyword>
<organism evidence="10 11">
    <name type="scientific">Ostreobium quekettii</name>
    <dbReference type="NCBI Taxonomy" id="121088"/>
    <lineage>
        <taxon>Eukaryota</taxon>
        <taxon>Viridiplantae</taxon>
        <taxon>Chlorophyta</taxon>
        <taxon>core chlorophytes</taxon>
        <taxon>Ulvophyceae</taxon>
        <taxon>TCBD clade</taxon>
        <taxon>Bryopsidales</taxon>
        <taxon>Ostreobineae</taxon>
        <taxon>Ostreobiaceae</taxon>
        <taxon>Ostreobium</taxon>
    </lineage>
</organism>
<feature type="region of interest" description="Disordered" evidence="8">
    <location>
        <begin position="872"/>
        <end position="894"/>
    </location>
</feature>
<dbReference type="PANTHER" id="PTHR22884">
    <property type="entry name" value="SET DOMAIN PROTEINS"/>
    <property type="match status" value="1"/>
</dbReference>
<dbReference type="InterPro" id="IPR001214">
    <property type="entry name" value="SET_dom"/>
</dbReference>
<keyword evidence="4" id="KW-0489">Methyltransferase</keyword>
<gene>
    <name evidence="10" type="ORF">OSTQU699_LOCUS9602</name>
</gene>
<dbReference type="InterPro" id="IPR050777">
    <property type="entry name" value="SET2_Histone-Lys_MeTrsfase"/>
</dbReference>
<dbReference type="GO" id="GO:0032259">
    <property type="term" value="P:methylation"/>
    <property type="evidence" value="ECO:0007669"/>
    <property type="project" value="UniProtKB-KW"/>
</dbReference>
<dbReference type="GO" id="GO:0005694">
    <property type="term" value="C:chromosome"/>
    <property type="evidence" value="ECO:0007669"/>
    <property type="project" value="UniProtKB-SubCell"/>
</dbReference>
<accession>A0A8S1JDG2</accession>
<evidence type="ECO:0000313" key="10">
    <source>
        <dbReference type="EMBL" id="CAD7704247.1"/>
    </source>
</evidence>
<reference evidence="10" key="1">
    <citation type="submission" date="2020-12" db="EMBL/GenBank/DDBJ databases">
        <authorList>
            <person name="Iha C."/>
        </authorList>
    </citation>
    <scope>NUCLEOTIDE SEQUENCE</scope>
</reference>
<feature type="region of interest" description="Disordered" evidence="8">
    <location>
        <begin position="353"/>
        <end position="393"/>
    </location>
</feature>
<dbReference type="InterPro" id="IPR011009">
    <property type="entry name" value="Kinase-like_dom_sf"/>
</dbReference>
<proteinExistence type="predicted"/>
<dbReference type="Pfam" id="PF00856">
    <property type="entry name" value="SET"/>
    <property type="match status" value="1"/>
</dbReference>
<name>A0A8S1JDG2_9CHLO</name>
<feature type="domain" description="SET" evidence="9">
    <location>
        <begin position="697"/>
        <end position="842"/>
    </location>
</feature>
<evidence type="ECO:0000256" key="8">
    <source>
        <dbReference type="SAM" id="MobiDB-lite"/>
    </source>
</evidence>
<comment type="subcellular location">
    <subcellularLocation>
        <location evidence="2">Chromosome</location>
    </subcellularLocation>
    <subcellularLocation>
        <location evidence="1">Nucleus</location>
    </subcellularLocation>
</comment>
<feature type="compositionally biased region" description="Basic residues" evidence="8">
    <location>
        <begin position="1"/>
        <end position="11"/>
    </location>
</feature>
<evidence type="ECO:0000256" key="7">
    <source>
        <dbReference type="ARBA" id="ARBA00023242"/>
    </source>
</evidence>
<dbReference type="PROSITE" id="PS50280">
    <property type="entry name" value="SET"/>
    <property type="match status" value="1"/>
</dbReference>
<keyword evidence="3" id="KW-0158">Chromosome</keyword>
<dbReference type="AlphaFoldDB" id="A0A8S1JDG2"/>
<sequence length="894" mass="95910">MRKKPRPRRLRNPWEDADVSRQAGTSAEAGRDADVAGGSGQAASSGSGPEWCGDYVLGPLEEGVTGTGRRAFRAVHRHHGHTVLLEQLPGLPELHQNLDRAYEALQALIRRLRHTRHQNVRNVLDCFCAGGTIVVCHEWEGGAPLGEFASTYGPLEERLAGKFILQTLEGLKCLHRLGHHPRVDASSVVVVSGQAKVAAAVADLLPGDGARQASEASLRGLALALLNDGMSQDAKDFARLCEKGAGLQELSGCAFLDRASLRGRRGLKRQPAERVSGLGPLLKRPKWTVGSNCASEANTTGTSERAGGAAPCAGLAAGECRSGQAGDTSASSKHCTSPTLASRGPVRIVVEEEDRPATSEPREICEENHVSEDLSRDDLGGPDWPGPGSSRAMEGHRQEFLDGQIYSCGMWEEQEERREQVGQEEHRGQNEGGEEEREKQQGLPGQQKETGMGQTAVSCLAEALGEERDACLAAGAGTVPGVCTAGAEGSGTDRVTVSEGVCTAGTAQLACSSDCIELCSSSSSDDLEAGSASPCSAQQPCSSVAVVGSGVISKPGLPPRPGVVLKGMASCSQGDGEGCSTCPDHAKPGRPRRKAKQVGSDHLMAKQLDEKLNKRGTSSFCLNKHRQPGAEAQCIIELTSQRKEQMYKGAILAERNVLIEPNAPGGRLDFEYTILLVESHRPLNSSIKKGTCKRVLREGCSYQVWAGPLPEKGKGWGVIAMERIPSGHCVFEYAGDLQTEEEMQKRAGEVQHTKYIYDFDYPDRTDIQSLTTSRRGQLTCIDACAKGNVSRFVNHSCDPCMDVKEMTPDMVKLCKKEGGVPRIVFQTLCDIEPGQELTVDYFPGLTREQLASYEDKTLCLCRSSRCRGWVVTMDPEGKDDESDTPDSAPSRLAT</sequence>
<dbReference type="Gene3D" id="2.170.270.10">
    <property type="entry name" value="SET domain"/>
    <property type="match status" value="1"/>
</dbReference>
<evidence type="ECO:0000256" key="1">
    <source>
        <dbReference type="ARBA" id="ARBA00004123"/>
    </source>
</evidence>
<dbReference type="SUPFAM" id="SSF82199">
    <property type="entry name" value="SET domain"/>
    <property type="match status" value="1"/>
</dbReference>
<keyword evidence="6" id="KW-0949">S-adenosyl-L-methionine</keyword>
<feature type="compositionally biased region" description="Polar residues" evidence="8">
    <location>
        <begin position="443"/>
        <end position="452"/>
    </location>
</feature>
<evidence type="ECO:0000256" key="6">
    <source>
        <dbReference type="ARBA" id="ARBA00022691"/>
    </source>
</evidence>
<evidence type="ECO:0000256" key="4">
    <source>
        <dbReference type="ARBA" id="ARBA00022603"/>
    </source>
</evidence>
<evidence type="ECO:0000256" key="5">
    <source>
        <dbReference type="ARBA" id="ARBA00022679"/>
    </source>
</evidence>
<dbReference type="GO" id="GO:0005634">
    <property type="term" value="C:nucleus"/>
    <property type="evidence" value="ECO:0007669"/>
    <property type="project" value="UniProtKB-SubCell"/>
</dbReference>
<dbReference type="Gene3D" id="1.10.510.10">
    <property type="entry name" value="Transferase(Phosphotransferase) domain 1"/>
    <property type="match status" value="1"/>
</dbReference>
<evidence type="ECO:0000256" key="3">
    <source>
        <dbReference type="ARBA" id="ARBA00022454"/>
    </source>
</evidence>
<dbReference type="EMBL" id="CAJHUC010002716">
    <property type="protein sequence ID" value="CAD7704247.1"/>
    <property type="molecule type" value="Genomic_DNA"/>
</dbReference>
<evidence type="ECO:0000259" key="9">
    <source>
        <dbReference type="PROSITE" id="PS50280"/>
    </source>
</evidence>
<comment type="caution">
    <text evidence="10">The sequence shown here is derived from an EMBL/GenBank/DDBJ whole genome shotgun (WGS) entry which is preliminary data.</text>
</comment>
<feature type="region of interest" description="Disordered" evidence="8">
    <location>
        <begin position="1"/>
        <end position="48"/>
    </location>
</feature>
<feature type="compositionally biased region" description="Basic and acidic residues" evidence="8">
    <location>
        <begin position="355"/>
        <end position="379"/>
    </location>
</feature>